<evidence type="ECO:0000259" key="8">
    <source>
        <dbReference type="PROSITE" id="PS50968"/>
    </source>
</evidence>
<dbReference type="EC" id="2.3.1.-" evidence="6"/>
<dbReference type="InterPro" id="IPR023213">
    <property type="entry name" value="CAT-like_dom_sf"/>
</dbReference>
<evidence type="ECO:0000256" key="3">
    <source>
        <dbReference type="ARBA" id="ARBA00022679"/>
    </source>
</evidence>
<dbReference type="InterPro" id="IPR011053">
    <property type="entry name" value="Single_hybrid_motif"/>
</dbReference>
<evidence type="ECO:0000313" key="10">
    <source>
        <dbReference type="EMBL" id="UQN14612.1"/>
    </source>
</evidence>
<dbReference type="Gene3D" id="2.40.50.100">
    <property type="match status" value="1"/>
</dbReference>
<evidence type="ECO:0000256" key="1">
    <source>
        <dbReference type="ARBA" id="ARBA00001938"/>
    </source>
</evidence>
<dbReference type="Gene3D" id="4.10.320.10">
    <property type="entry name" value="E3-binding domain"/>
    <property type="match status" value="1"/>
</dbReference>
<dbReference type="CDD" id="cd06849">
    <property type="entry name" value="lipoyl_domain"/>
    <property type="match status" value="1"/>
</dbReference>
<dbReference type="PANTHER" id="PTHR43178">
    <property type="entry name" value="DIHYDROLIPOAMIDE ACETYLTRANSFERASE COMPONENT OF PYRUVATE DEHYDROGENASE COMPLEX"/>
    <property type="match status" value="1"/>
</dbReference>
<feature type="domain" description="Peripheral subunit-binding (PSBD)" evidence="9">
    <location>
        <begin position="193"/>
        <end position="230"/>
    </location>
</feature>
<dbReference type="SUPFAM" id="SSF52777">
    <property type="entry name" value="CoA-dependent acyltransferases"/>
    <property type="match status" value="1"/>
</dbReference>
<dbReference type="InterPro" id="IPR050743">
    <property type="entry name" value="2-oxoacid_DH_E2_comp"/>
</dbReference>
<dbReference type="PROSITE" id="PS51826">
    <property type="entry name" value="PSBD"/>
    <property type="match status" value="1"/>
</dbReference>
<dbReference type="InterPro" id="IPR001078">
    <property type="entry name" value="2-oxoacid_DH_actylTfrase"/>
</dbReference>
<dbReference type="Pfam" id="PF00364">
    <property type="entry name" value="Biotin_lipoyl"/>
    <property type="match status" value="1"/>
</dbReference>
<dbReference type="PROSITE" id="PS50968">
    <property type="entry name" value="BIOTINYL_LIPOYL"/>
    <property type="match status" value="1"/>
</dbReference>
<dbReference type="Pfam" id="PF02817">
    <property type="entry name" value="E3_binding"/>
    <property type="match status" value="1"/>
</dbReference>
<feature type="region of interest" description="Disordered" evidence="7">
    <location>
        <begin position="86"/>
        <end position="107"/>
    </location>
</feature>
<dbReference type="PROSITE" id="PS00189">
    <property type="entry name" value="LIPOYL"/>
    <property type="match status" value="1"/>
</dbReference>
<dbReference type="PANTHER" id="PTHR43178:SF5">
    <property type="entry name" value="LIPOAMIDE ACYLTRANSFERASE COMPONENT OF BRANCHED-CHAIN ALPHA-KETO ACID DEHYDROGENASE COMPLEX, MITOCHONDRIAL"/>
    <property type="match status" value="1"/>
</dbReference>
<dbReference type="InterPro" id="IPR004167">
    <property type="entry name" value="PSBD"/>
</dbReference>
<dbReference type="InterPro" id="IPR000089">
    <property type="entry name" value="Biotin_lipoyl"/>
</dbReference>
<reference evidence="10" key="1">
    <citation type="submission" date="2022-05" db="EMBL/GenBank/DDBJ databases">
        <title>Complete genome sequence of toluene-degrading Gulosibacter sediminis strain ACHW.36C.</title>
        <authorList>
            <person name="Wai A.C."/>
            <person name="Lai G.K."/>
            <person name="Griffin S.D."/>
            <person name="Leung F.C."/>
        </authorList>
    </citation>
    <scope>NUCLEOTIDE SEQUENCE [LARGE SCALE GENOMIC DNA]</scope>
    <source>
        <strain evidence="10">ACHW.36C</strain>
    </source>
</reference>
<keyword evidence="5 6" id="KW-0012">Acyltransferase</keyword>
<name>A0ABY4MW07_9MICO</name>
<protein>
    <recommendedName>
        <fullName evidence="6">Dihydrolipoamide acetyltransferase component of pyruvate dehydrogenase complex</fullName>
        <ecNumber evidence="6">2.3.1.-</ecNumber>
    </recommendedName>
</protein>
<evidence type="ECO:0000256" key="2">
    <source>
        <dbReference type="ARBA" id="ARBA00007317"/>
    </source>
</evidence>
<comment type="cofactor">
    <cofactor evidence="1 6">
        <name>(R)-lipoate</name>
        <dbReference type="ChEBI" id="CHEBI:83088"/>
    </cofactor>
</comment>
<dbReference type="InterPro" id="IPR036625">
    <property type="entry name" value="E3-bd_dom_sf"/>
</dbReference>
<dbReference type="SUPFAM" id="SSF51230">
    <property type="entry name" value="Single hybrid motif"/>
    <property type="match status" value="1"/>
</dbReference>
<evidence type="ECO:0000259" key="9">
    <source>
        <dbReference type="PROSITE" id="PS51826"/>
    </source>
</evidence>
<evidence type="ECO:0000256" key="5">
    <source>
        <dbReference type="ARBA" id="ARBA00023315"/>
    </source>
</evidence>
<keyword evidence="3 6" id="KW-0808">Transferase</keyword>
<comment type="similarity">
    <text evidence="2 6">Belongs to the 2-oxoacid dehydrogenase family.</text>
</comment>
<dbReference type="EMBL" id="CP097160">
    <property type="protein sequence ID" value="UQN14612.1"/>
    <property type="molecule type" value="Genomic_DNA"/>
</dbReference>
<feature type="domain" description="Lipoyl-binding" evidence="8">
    <location>
        <begin position="2"/>
        <end position="77"/>
    </location>
</feature>
<evidence type="ECO:0000256" key="7">
    <source>
        <dbReference type="SAM" id="MobiDB-lite"/>
    </source>
</evidence>
<keyword evidence="4 6" id="KW-0450">Lipoyl</keyword>
<dbReference type="SUPFAM" id="SSF47005">
    <property type="entry name" value="Peripheral subunit-binding domain of 2-oxo acid dehydrogenase complex"/>
    <property type="match status" value="1"/>
</dbReference>
<evidence type="ECO:0000256" key="4">
    <source>
        <dbReference type="ARBA" id="ARBA00022823"/>
    </source>
</evidence>
<accession>A0ABY4MW07</accession>
<gene>
    <name evidence="10" type="ORF">M3M28_11265</name>
</gene>
<dbReference type="Pfam" id="PF00198">
    <property type="entry name" value="2-oxoacid_dh"/>
    <property type="match status" value="1"/>
</dbReference>
<evidence type="ECO:0000256" key="6">
    <source>
        <dbReference type="RuleBase" id="RU003423"/>
    </source>
</evidence>
<organism evidence="10">
    <name type="scientific">Gulosibacter sediminis</name>
    <dbReference type="NCBI Taxonomy" id="1729695"/>
    <lineage>
        <taxon>Bacteria</taxon>
        <taxon>Bacillati</taxon>
        <taxon>Actinomycetota</taxon>
        <taxon>Actinomycetes</taxon>
        <taxon>Micrococcales</taxon>
        <taxon>Microbacteriaceae</taxon>
        <taxon>Gulosibacter</taxon>
    </lineage>
</organism>
<proteinExistence type="inferred from homology"/>
<sequence length="478" mass="50176">MNREFILPDLGEGLVEATIVDWKVAVGDEVHIDQLVVEVESAKSIVELPVPYAGTVVSLGGAVGDTLNAGQVLLTVGVGADAQLESDAPAPAPAQATEPAERADGTAVNAGSGAVLIGYGTNDSEARLKRPEGGRFKRRSKCAEPAAASCETGASSASVANVAPAVSSPAAASASAANPATFGQLDESRNSPVMSPLVRREAKEAGFDARHLQGTGPNGLVLRDDVRAAIAQLQSDVPATAELAAQNAADFGDRRVPLSGMRAVTAKHMASSHAEVPKATIWLDVDVTPLIELRRSLQEATGEKFSITTLIARLVVAGLRKHPRLNSSFDGDAVIEHGRINLGLAAQTPRGLVVPVVHHTESMNLRQLRDAVGEVVAAAGEGKFPPERLRGGTFTLNNYGAFGVDGASPIINQPEAAMLGIGRINDRPWAYRGEIALRKVATFSFVFDHRVCDGEAASQFLTFVTDRIEQPELLYADL</sequence>
<dbReference type="Gene3D" id="3.30.559.10">
    <property type="entry name" value="Chloramphenicol acetyltransferase-like domain"/>
    <property type="match status" value="1"/>
</dbReference>
<dbReference type="InterPro" id="IPR003016">
    <property type="entry name" value="2-oxoA_DH_lipoyl-BS"/>
</dbReference>